<dbReference type="OrthoDB" id="9758448at2"/>
<sequence>MSKIFNKLALLLVFGLMTKVAIGQTTGGNPVQESTTGAIVTAVPFLTIAPDARASGMGDVGVATTPDANSAHWNPSKYAFIDNDYGFAFSYNPWLSKIVNDMYLAYVSGYFRLNDRQTLAASMKYFDLGDIQFTDDIGNPVRFFNPREFSFDVTFAMKLSERFSMGVSGRYIYSNLSGATTSSGQNFDTGPGSTGAIDISAYWQGPEFNLGSYRSNLALGANISNFGFKMDYQTGANNSENFLPTNLRLGTTWTTEFDPYNKLALSLDFNKLLVPSDPTAASEDSFVSGVFSSFSDSPDGFSGELQEIMISTGLEYWYNDIFAARAGYFYENPNKGDRQYVTLGLGVRYQVFEVDFSYLITTKRNNPLEDTLRIGMKFNFGDSKSGAKKKRGRDNSSPLDNEI</sequence>
<reference evidence="4 5" key="1">
    <citation type="submission" date="2018-03" db="EMBL/GenBank/DDBJ databases">
        <title>Genomic Encyclopedia of Archaeal and Bacterial Type Strains, Phase II (KMG-II): from individual species to whole genera.</title>
        <authorList>
            <person name="Goeker M."/>
        </authorList>
    </citation>
    <scope>NUCLEOTIDE SEQUENCE [LARGE SCALE GENOMIC DNA]</scope>
    <source>
        <strain evidence="4 5">DSM 28229</strain>
    </source>
</reference>
<accession>A0A315Z6N7</accession>
<keyword evidence="2" id="KW-0732">Signal</keyword>
<protein>
    <recommendedName>
        <fullName evidence="3">Type IX secretion system protein PorV domain-containing protein</fullName>
    </recommendedName>
</protein>
<dbReference type="Gene3D" id="2.40.160.60">
    <property type="entry name" value="Outer membrane protein transport protein (OMPP1/FadL/TodX)"/>
    <property type="match status" value="1"/>
</dbReference>
<dbReference type="Proteomes" id="UP000245535">
    <property type="component" value="Unassembled WGS sequence"/>
</dbReference>
<evidence type="ECO:0000313" key="5">
    <source>
        <dbReference type="Proteomes" id="UP000245535"/>
    </source>
</evidence>
<feature type="signal peptide" evidence="2">
    <location>
        <begin position="1"/>
        <end position="23"/>
    </location>
</feature>
<keyword evidence="5" id="KW-1185">Reference proteome</keyword>
<dbReference type="Pfam" id="PF19572">
    <property type="entry name" value="PorV"/>
    <property type="match status" value="1"/>
</dbReference>
<feature type="domain" description="Type IX secretion system protein PorV" evidence="3">
    <location>
        <begin position="36"/>
        <end position="277"/>
    </location>
</feature>
<dbReference type="InterPro" id="IPR045741">
    <property type="entry name" value="PorV"/>
</dbReference>
<name>A0A315Z6N7_SEDFL</name>
<dbReference type="RefSeq" id="WP_146201747.1">
    <property type="nucleotide sequence ID" value="NZ_QGDO01000006.1"/>
</dbReference>
<comment type="caution">
    <text evidence="4">The sequence shown here is derived from an EMBL/GenBank/DDBJ whole genome shotgun (WGS) entry which is preliminary data.</text>
</comment>
<organism evidence="4 5">
    <name type="scientific">Sediminitomix flava</name>
    <dbReference type="NCBI Taxonomy" id="379075"/>
    <lineage>
        <taxon>Bacteria</taxon>
        <taxon>Pseudomonadati</taxon>
        <taxon>Bacteroidota</taxon>
        <taxon>Cytophagia</taxon>
        <taxon>Cytophagales</taxon>
        <taxon>Flammeovirgaceae</taxon>
        <taxon>Sediminitomix</taxon>
    </lineage>
</organism>
<dbReference type="NCBIfam" id="NF033709">
    <property type="entry name" value="PorV_fam"/>
    <property type="match status" value="1"/>
</dbReference>
<evidence type="ECO:0000256" key="2">
    <source>
        <dbReference type="SAM" id="SignalP"/>
    </source>
</evidence>
<dbReference type="EMBL" id="QGDO01000006">
    <property type="protein sequence ID" value="PWJ39372.1"/>
    <property type="molecule type" value="Genomic_DNA"/>
</dbReference>
<proteinExistence type="predicted"/>
<feature type="region of interest" description="Disordered" evidence="1">
    <location>
        <begin position="383"/>
        <end position="403"/>
    </location>
</feature>
<evidence type="ECO:0000259" key="3">
    <source>
        <dbReference type="Pfam" id="PF19572"/>
    </source>
</evidence>
<feature type="chain" id="PRO_5016451986" description="Type IX secretion system protein PorV domain-containing protein" evidence="2">
    <location>
        <begin position="24"/>
        <end position="403"/>
    </location>
</feature>
<dbReference type="AlphaFoldDB" id="A0A315Z6N7"/>
<gene>
    <name evidence="4" type="ORF">BC781_106273</name>
</gene>
<evidence type="ECO:0000313" key="4">
    <source>
        <dbReference type="EMBL" id="PWJ39372.1"/>
    </source>
</evidence>
<evidence type="ECO:0000256" key="1">
    <source>
        <dbReference type="SAM" id="MobiDB-lite"/>
    </source>
</evidence>
<dbReference type="InterPro" id="IPR047799">
    <property type="entry name" value="T9SS_OM_PorV"/>
</dbReference>
<dbReference type="NCBIfam" id="NF033710">
    <property type="entry name" value="T9SS_OM_PorV"/>
    <property type="match status" value="1"/>
</dbReference>